<evidence type="ECO:0000313" key="2">
    <source>
        <dbReference type="EMBL" id="MBA4629838.1"/>
    </source>
</evidence>
<keyword evidence="1" id="KW-1133">Transmembrane helix</keyword>
<reference evidence="2" key="2">
    <citation type="submission" date="2020-07" db="EMBL/GenBank/DDBJ databases">
        <authorList>
            <person name="Vera ALvarez R."/>
            <person name="Arias-Moreno D.M."/>
            <person name="Jimenez-Jacinto V."/>
            <person name="Jimenez-Bremont J.F."/>
            <person name="Swaminathan K."/>
            <person name="Moose S.P."/>
            <person name="Guerrero-Gonzalez M.L."/>
            <person name="Marino-Ramirez L."/>
            <person name="Landsman D."/>
            <person name="Rodriguez-Kessler M."/>
            <person name="Delgado-Sanchez P."/>
        </authorList>
    </citation>
    <scope>NUCLEOTIDE SEQUENCE</scope>
    <source>
        <tissue evidence="2">Cladode</tissue>
    </source>
</reference>
<organism evidence="2">
    <name type="scientific">Opuntia streptacantha</name>
    <name type="common">Prickly pear cactus</name>
    <name type="synonym">Opuntia cardona</name>
    <dbReference type="NCBI Taxonomy" id="393608"/>
    <lineage>
        <taxon>Eukaryota</taxon>
        <taxon>Viridiplantae</taxon>
        <taxon>Streptophyta</taxon>
        <taxon>Embryophyta</taxon>
        <taxon>Tracheophyta</taxon>
        <taxon>Spermatophyta</taxon>
        <taxon>Magnoliopsida</taxon>
        <taxon>eudicotyledons</taxon>
        <taxon>Gunneridae</taxon>
        <taxon>Pentapetalae</taxon>
        <taxon>Caryophyllales</taxon>
        <taxon>Cactineae</taxon>
        <taxon>Cactaceae</taxon>
        <taxon>Opuntioideae</taxon>
        <taxon>Opuntia</taxon>
    </lineage>
</organism>
<keyword evidence="1" id="KW-0472">Membrane</keyword>
<evidence type="ECO:0000256" key="1">
    <source>
        <dbReference type="SAM" id="Phobius"/>
    </source>
</evidence>
<reference evidence="2" key="1">
    <citation type="journal article" date="2013" name="J. Plant Res.">
        <title>Effect of fungi and light on seed germination of three Opuntia species from semiarid lands of central Mexico.</title>
        <authorList>
            <person name="Delgado-Sanchez P."/>
            <person name="Jimenez-Bremont J.F."/>
            <person name="Guerrero-Gonzalez Mde L."/>
            <person name="Flores J."/>
        </authorList>
    </citation>
    <scope>NUCLEOTIDE SEQUENCE</scope>
    <source>
        <tissue evidence="2">Cladode</tissue>
    </source>
</reference>
<proteinExistence type="predicted"/>
<protein>
    <submittedName>
        <fullName evidence="2">Uncharacterized protein</fullName>
    </submittedName>
</protein>
<name>A0A7C8YYC6_OPUST</name>
<dbReference type="AlphaFoldDB" id="A0A7C8YYC6"/>
<feature type="transmembrane region" description="Helical" evidence="1">
    <location>
        <begin position="84"/>
        <end position="104"/>
    </location>
</feature>
<feature type="transmembrane region" description="Helical" evidence="1">
    <location>
        <begin position="20"/>
        <end position="41"/>
    </location>
</feature>
<sequence length="145" mass="16579">MHFPAWISALHKQKRGFIEISNIFLGAFVHFPLILLARTVLQIGGTLMNFWPKDLVMKILHRHGLAVFAFVLCPRHNPGVGKPLAYAVINCICAFSFAKVTVYIERLQFFGFRIFEQVGNFLYTGYVISNEKMLEDFIADQNIAQ</sequence>
<accession>A0A7C8YYC6</accession>
<keyword evidence="1" id="KW-0812">Transmembrane</keyword>
<dbReference type="EMBL" id="GISG01071001">
    <property type="protein sequence ID" value="MBA4629838.1"/>
    <property type="molecule type" value="Transcribed_RNA"/>
</dbReference>